<comment type="similarity">
    <text evidence="3 13">Belongs to the glycosyltransferase 10 family.</text>
</comment>
<feature type="domain" description="Fucosyltransferase N-terminal" evidence="16">
    <location>
        <begin position="123"/>
        <end position="229"/>
    </location>
</feature>
<evidence type="ECO:0000259" key="16">
    <source>
        <dbReference type="Pfam" id="PF17039"/>
    </source>
</evidence>
<organism evidence="17">
    <name type="scientific">Phallusia mammillata</name>
    <dbReference type="NCBI Taxonomy" id="59560"/>
    <lineage>
        <taxon>Eukaryota</taxon>
        <taxon>Metazoa</taxon>
        <taxon>Chordata</taxon>
        <taxon>Tunicata</taxon>
        <taxon>Ascidiacea</taxon>
        <taxon>Phlebobranchia</taxon>
        <taxon>Ascidiidae</taxon>
        <taxon>Phallusia</taxon>
    </lineage>
</organism>
<evidence type="ECO:0000256" key="5">
    <source>
        <dbReference type="ARBA" id="ARBA00022679"/>
    </source>
</evidence>
<dbReference type="AlphaFoldDB" id="A0A6F9DCL2"/>
<comment type="catalytic activity">
    <reaction evidence="11">
        <text>L-threonyl-[protein] + GDP-beta-L-fucose = 3-O-(alpha-L-fucosyl)-L-threonyl-[protein] + GDP + H(+)</text>
        <dbReference type="Rhea" id="RHEA:70491"/>
        <dbReference type="Rhea" id="RHEA-COMP:11060"/>
        <dbReference type="Rhea" id="RHEA-COMP:17915"/>
        <dbReference type="ChEBI" id="CHEBI:15378"/>
        <dbReference type="ChEBI" id="CHEBI:30013"/>
        <dbReference type="ChEBI" id="CHEBI:57273"/>
        <dbReference type="ChEBI" id="CHEBI:58189"/>
        <dbReference type="ChEBI" id="CHEBI:189631"/>
        <dbReference type="EC" id="2.4.1.221"/>
    </reaction>
    <physiologicalReaction direction="left-to-right" evidence="11">
        <dbReference type="Rhea" id="RHEA:70492"/>
    </physiologicalReaction>
</comment>
<keyword evidence="7" id="KW-0735">Signal-anchor</keyword>
<dbReference type="PANTHER" id="PTHR11929:SF145">
    <property type="entry name" value="ALPHA-(1,3)-FUCOSYLTRANSFERASE FUT-1"/>
    <property type="match status" value="1"/>
</dbReference>
<dbReference type="GO" id="GO:0005789">
    <property type="term" value="C:endoplasmic reticulum membrane"/>
    <property type="evidence" value="ECO:0007669"/>
    <property type="project" value="UniProtKB-SubCell"/>
</dbReference>
<dbReference type="Gene3D" id="3.40.50.11660">
    <property type="entry name" value="Glycosyl transferase family 10, C-terminal domain"/>
    <property type="match status" value="1"/>
</dbReference>
<keyword evidence="10" id="KW-0325">Glycoprotein</keyword>
<feature type="domain" description="Fucosyltransferase C-terminal" evidence="15">
    <location>
        <begin position="251"/>
        <end position="445"/>
    </location>
</feature>
<sequence length="458" mass="53192">MTSSTTQKLGVVTGILCLVGLGFMLMWTDNTVVSISQKHYWSIVKNGTLVNALLHQISASNNIDNNEAKNKNDSAKTEDKKNTTVSEATNFTSTTKITTTTTTTTTTTSITKQPVTTPVVAKKPGIILMWTHPWNVDSEPPSDGKVFGNCTITYDRSKHAEALAVVFHYTFVPEPYPYPRDPNQFFVWWSWENPWVVRWMEHNDLRRHDNSFFNWTMTYRRDSDVYAPYYLLRNVYNNLPKGKKVVDDLIAAKKGLAVWTVSSCKDKKGSISRMNYVNEMLKTMPNIDRFGKCFGDKWPHAKMADFVRTRKFYLSFENAVHCRDYITEKLTRNGYQYGAVPVVRGPKKEDYLVMAPPHSFIHTEDFASPAELTKYLMYLDKNDTAYREYFKWREDPSKTWDDQRMEVERRHPNIKTLPDKTYWFGKLCEQVQNRAPPKVIPSLRKVFFDDTEECQDEN</sequence>
<feature type="transmembrane region" description="Helical" evidence="13">
    <location>
        <begin position="9"/>
        <end position="27"/>
    </location>
</feature>
<dbReference type="Pfam" id="PF17039">
    <property type="entry name" value="Glyco_tran_10_N"/>
    <property type="match status" value="1"/>
</dbReference>
<keyword evidence="8 13" id="KW-1133">Transmembrane helix</keyword>
<dbReference type="GO" id="GO:0046920">
    <property type="term" value="F:alpha-(1-&gt;3)-fucosyltransferase activity"/>
    <property type="evidence" value="ECO:0007669"/>
    <property type="project" value="TreeGrafter"/>
</dbReference>
<dbReference type="PANTHER" id="PTHR11929">
    <property type="entry name" value="ALPHA- 1,3 -FUCOSYLTRANSFERASE"/>
    <property type="match status" value="1"/>
</dbReference>
<protein>
    <recommendedName>
        <fullName evidence="13">Fucosyltransferase</fullName>
        <ecNumber evidence="13">2.4.1.-</ecNumber>
    </recommendedName>
</protein>
<comment type="pathway">
    <text evidence="2">Protein modification; protein glycosylation.</text>
</comment>
<evidence type="ECO:0000256" key="9">
    <source>
        <dbReference type="ARBA" id="ARBA00023136"/>
    </source>
</evidence>
<keyword evidence="6 13" id="KW-0812">Transmembrane</keyword>
<dbReference type="SUPFAM" id="SSF53756">
    <property type="entry name" value="UDP-Glycosyltransferase/glycogen phosphorylase"/>
    <property type="match status" value="1"/>
</dbReference>
<name>A0A6F9DCL2_9ASCI</name>
<dbReference type="GO" id="GO:0046922">
    <property type="term" value="F:peptide-O-fucosyltransferase activity"/>
    <property type="evidence" value="ECO:0007669"/>
    <property type="project" value="UniProtKB-EC"/>
</dbReference>
<dbReference type="FunFam" id="3.40.50.11660:FF:000002">
    <property type="entry name" value="Alpha-(1,3)-fucosyltransferase"/>
    <property type="match status" value="1"/>
</dbReference>
<dbReference type="EC" id="2.4.1.-" evidence="13"/>
<comment type="subcellular location">
    <subcellularLocation>
        <location evidence="1">Endoplasmic reticulum membrane</location>
        <topology evidence="1">Single-pass type II membrane protein</topology>
    </subcellularLocation>
    <subcellularLocation>
        <location evidence="13">Golgi apparatus</location>
        <location evidence="13">Golgi stack membrane</location>
        <topology evidence="13">Single-pass type II membrane protein</topology>
    </subcellularLocation>
</comment>
<comment type="catalytic activity">
    <reaction evidence="12">
        <text>L-seryl-[protein] + GDP-beta-L-fucose = 3-O-(alpha-L-fucosyl)-L-seryl-[protein] + GDP + H(+)</text>
        <dbReference type="Rhea" id="RHEA:63644"/>
        <dbReference type="Rhea" id="RHEA-COMP:9863"/>
        <dbReference type="Rhea" id="RHEA-COMP:17914"/>
        <dbReference type="ChEBI" id="CHEBI:15378"/>
        <dbReference type="ChEBI" id="CHEBI:29999"/>
        <dbReference type="ChEBI" id="CHEBI:57273"/>
        <dbReference type="ChEBI" id="CHEBI:58189"/>
        <dbReference type="ChEBI" id="CHEBI:189632"/>
        <dbReference type="EC" id="2.4.1.221"/>
    </reaction>
    <physiologicalReaction direction="left-to-right" evidence="12">
        <dbReference type="Rhea" id="RHEA:63645"/>
    </physiologicalReaction>
</comment>
<evidence type="ECO:0000256" key="4">
    <source>
        <dbReference type="ARBA" id="ARBA00022676"/>
    </source>
</evidence>
<evidence type="ECO:0000259" key="15">
    <source>
        <dbReference type="Pfam" id="PF00852"/>
    </source>
</evidence>
<keyword evidence="13" id="KW-0333">Golgi apparatus</keyword>
<reference evidence="17" key="1">
    <citation type="submission" date="2020-04" db="EMBL/GenBank/DDBJ databases">
        <authorList>
            <person name="Neveu A P."/>
        </authorList>
    </citation>
    <scope>NUCLEOTIDE SEQUENCE</scope>
    <source>
        <tissue evidence="17">Whole embryo</tissue>
    </source>
</reference>
<dbReference type="EMBL" id="LR785305">
    <property type="protein sequence ID" value="CAB3247556.1"/>
    <property type="molecule type" value="mRNA"/>
</dbReference>
<evidence type="ECO:0000256" key="2">
    <source>
        <dbReference type="ARBA" id="ARBA00004922"/>
    </source>
</evidence>
<dbReference type="UniPathway" id="UPA00378"/>
<dbReference type="Pfam" id="PF00852">
    <property type="entry name" value="Glyco_transf_10"/>
    <property type="match status" value="1"/>
</dbReference>
<dbReference type="InterPro" id="IPR031481">
    <property type="entry name" value="Glyco_tran_10_N"/>
</dbReference>
<evidence type="ECO:0000256" key="7">
    <source>
        <dbReference type="ARBA" id="ARBA00022968"/>
    </source>
</evidence>
<feature type="region of interest" description="Disordered" evidence="14">
    <location>
        <begin position="63"/>
        <end position="86"/>
    </location>
</feature>
<evidence type="ECO:0000256" key="6">
    <source>
        <dbReference type="ARBA" id="ARBA00022692"/>
    </source>
</evidence>
<evidence type="ECO:0000256" key="3">
    <source>
        <dbReference type="ARBA" id="ARBA00008919"/>
    </source>
</evidence>
<accession>A0A6F9DCL2</accession>
<evidence type="ECO:0000256" key="12">
    <source>
        <dbReference type="ARBA" id="ARBA00048647"/>
    </source>
</evidence>
<proteinExistence type="evidence at transcript level"/>
<dbReference type="GO" id="GO:0032580">
    <property type="term" value="C:Golgi cisterna membrane"/>
    <property type="evidence" value="ECO:0007669"/>
    <property type="project" value="UniProtKB-SubCell"/>
</dbReference>
<evidence type="ECO:0000256" key="1">
    <source>
        <dbReference type="ARBA" id="ARBA00004648"/>
    </source>
</evidence>
<evidence type="ECO:0000313" key="17">
    <source>
        <dbReference type="EMBL" id="CAB3247556.1"/>
    </source>
</evidence>
<keyword evidence="5 13" id="KW-0808">Transferase</keyword>
<dbReference type="InterPro" id="IPR038577">
    <property type="entry name" value="GT10-like_C_sf"/>
</dbReference>
<keyword evidence="9 13" id="KW-0472">Membrane</keyword>
<evidence type="ECO:0000256" key="10">
    <source>
        <dbReference type="ARBA" id="ARBA00023180"/>
    </source>
</evidence>
<feature type="compositionally biased region" description="Basic and acidic residues" evidence="14">
    <location>
        <begin position="66"/>
        <end position="82"/>
    </location>
</feature>
<evidence type="ECO:0000256" key="13">
    <source>
        <dbReference type="RuleBase" id="RU003832"/>
    </source>
</evidence>
<evidence type="ECO:0000256" key="8">
    <source>
        <dbReference type="ARBA" id="ARBA00022989"/>
    </source>
</evidence>
<gene>
    <name evidence="17" type="primary">Fut6-003</name>
</gene>
<evidence type="ECO:0000256" key="14">
    <source>
        <dbReference type="SAM" id="MobiDB-lite"/>
    </source>
</evidence>
<evidence type="ECO:0000256" key="11">
    <source>
        <dbReference type="ARBA" id="ARBA00047273"/>
    </source>
</evidence>
<dbReference type="InterPro" id="IPR001503">
    <property type="entry name" value="Glyco_trans_10"/>
</dbReference>
<keyword evidence="4 13" id="KW-0328">Glycosyltransferase</keyword>
<dbReference type="InterPro" id="IPR055270">
    <property type="entry name" value="Glyco_tran_10_C"/>
</dbReference>